<evidence type="ECO:0000313" key="2">
    <source>
        <dbReference type="EMBL" id="CAF1658242.1"/>
    </source>
</evidence>
<organism evidence="1 4">
    <name type="scientific">Adineta ricciae</name>
    <name type="common">Rotifer</name>
    <dbReference type="NCBI Taxonomy" id="249248"/>
    <lineage>
        <taxon>Eukaryota</taxon>
        <taxon>Metazoa</taxon>
        <taxon>Spiralia</taxon>
        <taxon>Gnathifera</taxon>
        <taxon>Rotifera</taxon>
        <taxon>Eurotatoria</taxon>
        <taxon>Bdelloidea</taxon>
        <taxon>Adinetida</taxon>
        <taxon>Adinetidae</taxon>
        <taxon>Adineta</taxon>
    </lineage>
</organism>
<dbReference type="InterPro" id="IPR047113">
    <property type="entry name" value="PA2G4/ARX1"/>
</dbReference>
<dbReference type="PANTHER" id="PTHR10804">
    <property type="entry name" value="PROTEASE FAMILY M24 METHIONYL AMINOPEPTIDASE, AMINOPEPTIDASE P"/>
    <property type="match status" value="1"/>
</dbReference>
<evidence type="ECO:0000313" key="3">
    <source>
        <dbReference type="Proteomes" id="UP000663828"/>
    </source>
</evidence>
<keyword evidence="3" id="KW-1185">Reference proteome</keyword>
<dbReference type="PANTHER" id="PTHR10804:SF11">
    <property type="entry name" value="PROLIFERATION-ASSOCIATED PROTEIN 2G4"/>
    <property type="match status" value="1"/>
</dbReference>
<sequence>MPFTLRHFEDEKRARMDVIEHAKFDLVEPSPVYQKEEGKFVPELKFALLSMSSGQMKITGLPIYLRLYQSESIQERVATISK</sequence>
<reference evidence="1" key="1">
    <citation type="submission" date="2021-02" db="EMBL/GenBank/DDBJ databases">
        <authorList>
            <person name="Nowell W R."/>
        </authorList>
    </citation>
    <scope>NUCLEOTIDE SEQUENCE</scope>
</reference>
<protein>
    <submittedName>
        <fullName evidence="1">Uncharacterized protein</fullName>
    </submittedName>
</protein>
<name>A0A815SZ43_ADIRI</name>
<dbReference type="Gene3D" id="1.10.10.10">
    <property type="entry name" value="Winged helix-like DNA-binding domain superfamily/Winged helix DNA-binding domain"/>
    <property type="match status" value="1"/>
</dbReference>
<evidence type="ECO:0000313" key="4">
    <source>
        <dbReference type="Proteomes" id="UP000663852"/>
    </source>
</evidence>
<dbReference type="InterPro" id="IPR036388">
    <property type="entry name" value="WH-like_DNA-bd_sf"/>
</dbReference>
<dbReference type="EMBL" id="CAJNOR010010990">
    <property type="protein sequence ID" value="CAF1658242.1"/>
    <property type="molecule type" value="Genomic_DNA"/>
</dbReference>
<accession>A0A815SZ43</accession>
<proteinExistence type="predicted"/>
<dbReference type="EMBL" id="CAJNOJ010000610">
    <property type="protein sequence ID" value="CAF1496157.1"/>
    <property type="molecule type" value="Genomic_DNA"/>
</dbReference>
<comment type="caution">
    <text evidence="1">The sequence shown here is derived from an EMBL/GenBank/DDBJ whole genome shotgun (WGS) entry which is preliminary data.</text>
</comment>
<dbReference type="Proteomes" id="UP000663852">
    <property type="component" value="Unassembled WGS sequence"/>
</dbReference>
<dbReference type="AlphaFoldDB" id="A0A815SZ43"/>
<dbReference type="Proteomes" id="UP000663828">
    <property type="component" value="Unassembled WGS sequence"/>
</dbReference>
<gene>
    <name evidence="1" type="ORF">EDS130_LOCUS42329</name>
    <name evidence="2" type="ORF">XAT740_LOCUS56334</name>
</gene>
<evidence type="ECO:0000313" key="1">
    <source>
        <dbReference type="EMBL" id="CAF1496157.1"/>
    </source>
</evidence>
<dbReference type="OrthoDB" id="5876363at2759"/>